<dbReference type="Proteomes" id="UP000635477">
    <property type="component" value="Unassembled WGS sequence"/>
</dbReference>
<protein>
    <submittedName>
        <fullName evidence="1">Uncharacterized protein</fullName>
    </submittedName>
</protein>
<gene>
    <name evidence="1" type="ORF">FZEAL_4818</name>
</gene>
<dbReference type="OrthoDB" id="4703408at2759"/>
<name>A0A8H4XL23_9HYPO</name>
<reference evidence="1" key="2">
    <citation type="submission" date="2020-05" db="EMBL/GenBank/DDBJ databases">
        <authorList>
            <person name="Kim H.-S."/>
            <person name="Proctor R.H."/>
            <person name="Brown D.W."/>
        </authorList>
    </citation>
    <scope>NUCLEOTIDE SEQUENCE</scope>
    <source>
        <strain evidence="1">NRRL 22465</strain>
    </source>
</reference>
<comment type="caution">
    <text evidence="1">The sequence shown here is derived from an EMBL/GenBank/DDBJ whole genome shotgun (WGS) entry which is preliminary data.</text>
</comment>
<dbReference type="EMBL" id="JABEYC010000332">
    <property type="protein sequence ID" value="KAF4978877.1"/>
    <property type="molecule type" value="Genomic_DNA"/>
</dbReference>
<evidence type="ECO:0000313" key="2">
    <source>
        <dbReference type="Proteomes" id="UP000635477"/>
    </source>
</evidence>
<keyword evidence="2" id="KW-1185">Reference proteome</keyword>
<dbReference type="AlphaFoldDB" id="A0A8H4XL23"/>
<sequence>MLWCPDVDTCNEVIELHRYLQARPRSQDIWSAGYPIIFDRRFEKSAVDNWCDIQPIDEVLFSACGLPHLSLLPPLFRHILTNLITTGRLVVTSQTQLAALIEDLDKRRILHDAFHGEACERVLNEWECSAKRPIEAGDAL</sequence>
<organism evidence="1 2">
    <name type="scientific">Fusarium zealandicum</name>
    <dbReference type="NCBI Taxonomy" id="1053134"/>
    <lineage>
        <taxon>Eukaryota</taxon>
        <taxon>Fungi</taxon>
        <taxon>Dikarya</taxon>
        <taxon>Ascomycota</taxon>
        <taxon>Pezizomycotina</taxon>
        <taxon>Sordariomycetes</taxon>
        <taxon>Hypocreomycetidae</taxon>
        <taxon>Hypocreales</taxon>
        <taxon>Nectriaceae</taxon>
        <taxon>Fusarium</taxon>
        <taxon>Fusarium staphyleae species complex</taxon>
    </lineage>
</organism>
<proteinExistence type="predicted"/>
<accession>A0A8H4XL23</accession>
<feature type="non-terminal residue" evidence="1">
    <location>
        <position position="140"/>
    </location>
</feature>
<evidence type="ECO:0000313" key="1">
    <source>
        <dbReference type="EMBL" id="KAF4978877.1"/>
    </source>
</evidence>
<reference evidence="1" key="1">
    <citation type="journal article" date="2020" name="BMC Genomics">
        <title>Correction to: Identification and distribution of gene clusters required for synthesis of sphingolipid metabolism inhibitors in diverse species of the filamentous fungus Fusarium.</title>
        <authorList>
            <person name="Kim H.S."/>
            <person name="Lohmar J.M."/>
            <person name="Busman M."/>
            <person name="Brown D.W."/>
            <person name="Naumann T.A."/>
            <person name="Divon H.H."/>
            <person name="Lysoe E."/>
            <person name="Uhlig S."/>
            <person name="Proctor R.H."/>
        </authorList>
    </citation>
    <scope>NUCLEOTIDE SEQUENCE</scope>
    <source>
        <strain evidence="1">NRRL 22465</strain>
    </source>
</reference>